<dbReference type="InterPro" id="IPR004331">
    <property type="entry name" value="SPX_dom"/>
</dbReference>
<dbReference type="SMART" id="SM00184">
    <property type="entry name" value="RING"/>
    <property type="match status" value="1"/>
</dbReference>
<evidence type="ECO:0000256" key="2">
    <source>
        <dbReference type="ARBA" id="ARBA00022771"/>
    </source>
</evidence>
<keyword evidence="2 4" id="KW-0863">Zinc-finger</keyword>
<dbReference type="InterPro" id="IPR018957">
    <property type="entry name" value="Znf_C3HC4_RING-type"/>
</dbReference>
<dbReference type="SUPFAM" id="SSF57850">
    <property type="entry name" value="RING/U-box"/>
    <property type="match status" value="1"/>
</dbReference>
<evidence type="ECO:0000256" key="4">
    <source>
        <dbReference type="PROSITE-ProRule" id="PRU00175"/>
    </source>
</evidence>
<keyword evidence="9" id="KW-1185">Reference proteome</keyword>
<feature type="domain" description="RING-type" evidence="6">
    <location>
        <begin position="387"/>
        <end position="426"/>
    </location>
</feature>
<evidence type="ECO:0000313" key="9">
    <source>
        <dbReference type="Proteomes" id="UP000799429"/>
    </source>
</evidence>
<evidence type="ECO:0008006" key="10">
    <source>
        <dbReference type="Google" id="ProtNLM"/>
    </source>
</evidence>
<dbReference type="Gene3D" id="3.30.40.10">
    <property type="entry name" value="Zinc/RING finger domain, C3HC4 (zinc finger)"/>
    <property type="match status" value="1"/>
</dbReference>
<evidence type="ECO:0000256" key="5">
    <source>
        <dbReference type="SAM" id="MobiDB-lite"/>
    </source>
</evidence>
<name>A0A9P4S467_9PEZI</name>
<feature type="region of interest" description="Disordered" evidence="5">
    <location>
        <begin position="160"/>
        <end position="182"/>
    </location>
</feature>
<keyword evidence="1" id="KW-0479">Metal-binding</keyword>
<evidence type="ECO:0000256" key="1">
    <source>
        <dbReference type="ARBA" id="ARBA00022723"/>
    </source>
</evidence>
<dbReference type="GO" id="GO:0008270">
    <property type="term" value="F:zinc ion binding"/>
    <property type="evidence" value="ECO:0007669"/>
    <property type="project" value="UniProtKB-KW"/>
</dbReference>
<evidence type="ECO:0000313" key="8">
    <source>
        <dbReference type="EMBL" id="KAF2835928.1"/>
    </source>
</evidence>
<dbReference type="PROSITE" id="PS50089">
    <property type="entry name" value="ZF_RING_2"/>
    <property type="match status" value="1"/>
</dbReference>
<dbReference type="InterPro" id="IPR001841">
    <property type="entry name" value="Znf_RING"/>
</dbReference>
<dbReference type="PANTHER" id="PTHR23327:SF51">
    <property type="entry name" value="TRANSCRIPTIONAL REGULATOR OF YEAST FORM ADHERENCE 3"/>
    <property type="match status" value="1"/>
</dbReference>
<dbReference type="AlphaFoldDB" id="A0A9P4S467"/>
<gene>
    <name evidence="8" type="ORF">M501DRAFT_940843</name>
</gene>
<sequence>MKFAHLYQESLQKDGFPPDWVASAISYRQLKKCIKRVETELSSMGLDADTLNLLLKSVEEQHTKHDAQVDEEEDEKPFRYQFRSQDLNNENGDKEQGTSNGARFLPKLLFAVDEETGEPLDASLTPETKREFHVLALSQQLTDVRILDITDDPARRSSFVGSFDSATSDMSDAEKRPHRRHSRPVRMVEVPLTSDSEFFGMLQDQLSGLAKLQAEQNVKMESEVKELGQLVTKVTDPSQGKKKNDLAQWRKIFELYLESRVFFSTNEQDHGAHDSEKAEKNLRRFSEELENQKLLTKFKKPESKEALDRFISLNLEILQNLRFQDINRLAMAKILKKFDKRTALGVKKTFPSTIHTSPLTTSVAKAICYQLSTELLPIVPALDDYLCPVCFSISYKPIRLLCNHIFCIRCLVIMQRARENHCPLCRGEVVMQADSRNLDQDLIEYMKKWFPKEVRSKQHENERAAARDEFGENYDKCVLM</sequence>
<evidence type="ECO:0000259" key="6">
    <source>
        <dbReference type="PROSITE" id="PS50089"/>
    </source>
</evidence>
<dbReference type="PANTHER" id="PTHR23327">
    <property type="entry name" value="RING FINGER PROTEIN 127"/>
    <property type="match status" value="1"/>
</dbReference>
<dbReference type="InterPro" id="IPR017907">
    <property type="entry name" value="Znf_RING_CS"/>
</dbReference>
<dbReference type="InterPro" id="IPR013083">
    <property type="entry name" value="Znf_RING/FYVE/PHD"/>
</dbReference>
<dbReference type="PROSITE" id="PS00518">
    <property type="entry name" value="ZF_RING_1"/>
    <property type="match status" value="1"/>
</dbReference>
<dbReference type="OrthoDB" id="5588846at2759"/>
<comment type="caution">
    <text evidence="8">The sequence shown here is derived from an EMBL/GenBank/DDBJ whole genome shotgun (WGS) entry which is preliminary data.</text>
</comment>
<dbReference type="Pfam" id="PF00097">
    <property type="entry name" value="zf-C3HC4"/>
    <property type="match status" value="1"/>
</dbReference>
<dbReference type="Proteomes" id="UP000799429">
    <property type="component" value="Unassembled WGS sequence"/>
</dbReference>
<organism evidence="8 9">
    <name type="scientific">Patellaria atrata CBS 101060</name>
    <dbReference type="NCBI Taxonomy" id="1346257"/>
    <lineage>
        <taxon>Eukaryota</taxon>
        <taxon>Fungi</taxon>
        <taxon>Dikarya</taxon>
        <taxon>Ascomycota</taxon>
        <taxon>Pezizomycotina</taxon>
        <taxon>Dothideomycetes</taxon>
        <taxon>Dothideomycetes incertae sedis</taxon>
        <taxon>Patellariales</taxon>
        <taxon>Patellariaceae</taxon>
        <taxon>Patellaria</taxon>
    </lineage>
</organism>
<reference evidence="8" key="1">
    <citation type="journal article" date="2020" name="Stud. Mycol.">
        <title>101 Dothideomycetes genomes: a test case for predicting lifestyles and emergence of pathogens.</title>
        <authorList>
            <person name="Haridas S."/>
            <person name="Albert R."/>
            <person name="Binder M."/>
            <person name="Bloem J."/>
            <person name="Labutti K."/>
            <person name="Salamov A."/>
            <person name="Andreopoulos B."/>
            <person name="Baker S."/>
            <person name="Barry K."/>
            <person name="Bills G."/>
            <person name="Bluhm B."/>
            <person name="Cannon C."/>
            <person name="Castanera R."/>
            <person name="Culley D."/>
            <person name="Daum C."/>
            <person name="Ezra D."/>
            <person name="Gonzalez J."/>
            <person name="Henrissat B."/>
            <person name="Kuo A."/>
            <person name="Liang C."/>
            <person name="Lipzen A."/>
            <person name="Lutzoni F."/>
            <person name="Magnuson J."/>
            <person name="Mondo S."/>
            <person name="Nolan M."/>
            <person name="Ohm R."/>
            <person name="Pangilinan J."/>
            <person name="Park H.-J."/>
            <person name="Ramirez L."/>
            <person name="Alfaro M."/>
            <person name="Sun H."/>
            <person name="Tritt A."/>
            <person name="Yoshinaga Y."/>
            <person name="Zwiers L.-H."/>
            <person name="Turgeon B."/>
            <person name="Goodwin S."/>
            <person name="Spatafora J."/>
            <person name="Crous P."/>
            <person name="Grigoriev I."/>
        </authorList>
    </citation>
    <scope>NUCLEOTIDE SEQUENCE</scope>
    <source>
        <strain evidence="8">CBS 101060</strain>
    </source>
</reference>
<protein>
    <recommendedName>
        <fullName evidence="10">RING-14 protein</fullName>
    </recommendedName>
</protein>
<dbReference type="EMBL" id="MU006106">
    <property type="protein sequence ID" value="KAF2835928.1"/>
    <property type="molecule type" value="Genomic_DNA"/>
</dbReference>
<evidence type="ECO:0000259" key="7">
    <source>
        <dbReference type="PROSITE" id="PS51382"/>
    </source>
</evidence>
<dbReference type="PROSITE" id="PS51382">
    <property type="entry name" value="SPX"/>
    <property type="match status" value="1"/>
</dbReference>
<accession>A0A9P4S467</accession>
<feature type="domain" description="SPX" evidence="7">
    <location>
        <begin position="1"/>
        <end position="352"/>
    </location>
</feature>
<proteinExistence type="predicted"/>
<keyword evidence="3" id="KW-0862">Zinc</keyword>
<dbReference type="Pfam" id="PF03105">
    <property type="entry name" value="SPX"/>
    <property type="match status" value="1"/>
</dbReference>
<evidence type="ECO:0000256" key="3">
    <source>
        <dbReference type="ARBA" id="ARBA00022833"/>
    </source>
</evidence>